<sequence>MSSKRKRQQTIAADAQWCMDNRNILTCKAFVDKHKLLNRQYSLARYKSIISKYLPQEKDRLVQDYDHWKRSSDYKLYWLEKSRTSVQLDTRVECSSFAGDVLRQETAAITTSINDDYANIDSNNNMGMAASSSFSSSTAIQDNESIPSSPIPTTSSATTPLDTIATTTTEGPPCFPWLIGDFDVADAFYRYRCHVIQQANDRLLQIEKSVHELLSLSHILLLCPNQHSDTMLHFFDLAQLQKLHYSLLTESLNGSITLPDDIYLKLVYAVTDVDAKVKTRGHVELLLLTMAQDLDIRQQSVVWGITAAYYISHKYSLKKLPFTAIKDKTTIGEGELLTTYFDPILANILANPDENVLLRWANVTCDATGDKRPDATISKLMQMSFGPSLGFGEAKVAQPTCDKYMLCLDLTRLATFAKDTIDENKLNASLSFLIHGFSVTFFITRLRHDGIYIMQEIAHMTFPRSIEELATFISMKNLKMLLKITDVFWRLCKPCDNEELIKANGRATHPSLHSLIDISKDRRRLCSLRFGS</sequence>
<name>A0A8H7VXT5_9FUNG</name>
<keyword evidence="3" id="KW-1185">Reference proteome</keyword>
<comment type="caution">
    <text evidence="2">The sequence shown here is derived from an EMBL/GenBank/DDBJ whole genome shotgun (WGS) entry which is preliminary data.</text>
</comment>
<gene>
    <name evidence="2" type="ORF">INT48_009008</name>
</gene>
<protein>
    <submittedName>
        <fullName evidence="2">Uncharacterized protein</fullName>
    </submittedName>
</protein>
<dbReference type="Proteomes" id="UP000613177">
    <property type="component" value="Unassembled WGS sequence"/>
</dbReference>
<organism evidence="2 3">
    <name type="scientific">Thamnidium elegans</name>
    <dbReference type="NCBI Taxonomy" id="101142"/>
    <lineage>
        <taxon>Eukaryota</taxon>
        <taxon>Fungi</taxon>
        <taxon>Fungi incertae sedis</taxon>
        <taxon>Mucoromycota</taxon>
        <taxon>Mucoromycotina</taxon>
        <taxon>Mucoromycetes</taxon>
        <taxon>Mucorales</taxon>
        <taxon>Mucorineae</taxon>
        <taxon>Mucoraceae</taxon>
        <taxon>Thamnidium</taxon>
    </lineage>
</organism>
<feature type="region of interest" description="Disordered" evidence="1">
    <location>
        <begin position="139"/>
        <end position="165"/>
    </location>
</feature>
<feature type="compositionally biased region" description="Low complexity" evidence="1">
    <location>
        <begin position="145"/>
        <end position="165"/>
    </location>
</feature>
<evidence type="ECO:0000313" key="2">
    <source>
        <dbReference type="EMBL" id="KAG2237275.1"/>
    </source>
</evidence>
<accession>A0A8H7VXT5</accession>
<dbReference type="AlphaFoldDB" id="A0A8H7VXT5"/>
<evidence type="ECO:0000313" key="3">
    <source>
        <dbReference type="Proteomes" id="UP000613177"/>
    </source>
</evidence>
<proteinExistence type="predicted"/>
<reference evidence="2" key="1">
    <citation type="submission" date="2021-01" db="EMBL/GenBank/DDBJ databases">
        <title>Metabolic potential, ecology and presence of endohyphal bacteria is reflected in genomic diversity of Mucoromycotina.</title>
        <authorList>
            <person name="Muszewska A."/>
            <person name="Okrasinska A."/>
            <person name="Steczkiewicz K."/>
            <person name="Drgas O."/>
            <person name="Orlowska M."/>
            <person name="Perlinska-Lenart U."/>
            <person name="Aleksandrzak-Piekarczyk T."/>
            <person name="Szatraj K."/>
            <person name="Zielenkiewicz U."/>
            <person name="Pilsyk S."/>
            <person name="Malc E."/>
            <person name="Mieczkowski P."/>
            <person name="Kruszewska J.S."/>
            <person name="Biernat P."/>
            <person name="Pawlowska J."/>
        </authorList>
    </citation>
    <scope>NUCLEOTIDE SEQUENCE</scope>
    <source>
        <strain evidence="2">WA0000018081</strain>
    </source>
</reference>
<dbReference type="EMBL" id="JAEPRE010000007">
    <property type="protein sequence ID" value="KAG2237275.1"/>
    <property type="molecule type" value="Genomic_DNA"/>
</dbReference>
<evidence type="ECO:0000256" key="1">
    <source>
        <dbReference type="SAM" id="MobiDB-lite"/>
    </source>
</evidence>